<evidence type="ECO:0000313" key="1">
    <source>
        <dbReference type="EMBL" id="CDM62876.1"/>
    </source>
</evidence>
<dbReference type="HOGENOM" id="CLU_148676_1_0_5"/>
<dbReference type="SUPFAM" id="SSF46955">
    <property type="entry name" value="Putative DNA-binding domain"/>
    <property type="match status" value="1"/>
</dbReference>
<evidence type="ECO:0000313" key="2">
    <source>
        <dbReference type="Proteomes" id="UP000019443"/>
    </source>
</evidence>
<dbReference type="Pfam" id="PF13591">
    <property type="entry name" value="MerR_2"/>
    <property type="match status" value="1"/>
</dbReference>
<reference evidence="1" key="1">
    <citation type="submission" date="2013-11" db="EMBL/GenBank/DDBJ databases">
        <title>Draft genome sequence of the broad-host-range Rhizobium sp. LPU83 strain, a member of the low-genetic diversity Oregon-like Rhizobium sp. group.</title>
        <authorList>
            <person name="Wibberg D."/>
            <person name="Puehler A."/>
            <person name="Schlueter A."/>
        </authorList>
    </citation>
    <scope>NUCLEOTIDE SEQUENCE [LARGE SCALE GENOMIC DNA]</scope>
    <source>
        <strain evidence="1">LPU83</strain>
        <plasmid evidence="1">pLPU83d</plasmid>
    </source>
</reference>
<name>W6S9T7_9HYPH</name>
<dbReference type="Gene3D" id="1.10.1660.10">
    <property type="match status" value="1"/>
</dbReference>
<gene>
    <name evidence="1" type="ORF">LPU83_pLPU83d_1506</name>
</gene>
<dbReference type="AlphaFoldDB" id="W6S9T7"/>
<dbReference type="EMBL" id="HG916855">
    <property type="protein sequence ID" value="CDM62876.1"/>
    <property type="molecule type" value="Genomic_DNA"/>
</dbReference>
<dbReference type="Proteomes" id="UP000019443">
    <property type="component" value="Plasmid pLPU83d"/>
</dbReference>
<keyword evidence="1" id="KW-0614">Plasmid</keyword>
<keyword evidence="2" id="KW-1185">Reference proteome</keyword>
<sequence>MDDLEFRRFLKIDVRVLEVWVEQGWLLPQTRDGTRDFRDTDVARAQLILDLTRDMGVNDAGVDLIMDLVDQIHGLRATLRELLAAIEEQDEEVKRRLRGKLDDRVGVRAL</sequence>
<dbReference type="InterPro" id="IPR009061">
    <property type="entry name" value="DNA-bd_dom_put_sf"/>
</dbReference>
<organism evidence="1 2">
    <name type="scientific">Rhizobium favelukesii</name>
    <dbReference type="NCBI Taxonomy" id="348824"/>
    <lineage>
        <taxon>Bacteria</taxon>
        <taxon>Pseudomonadati</taxon>
        <taxon>Pseudomonadota</taxon>
        <taxon>Alphaproteobacteria</taxon>
        <taxon>Hyphomicrobiales</taxon>
        <taxon>Rhizobiaceae</taxon>
        <taxon>Rhizobium/Agrobacterium group</taxon>
        <taxon>Rhizobium</taxon>
    </lineage>
</organism>
<geneLocation type="plasmid" evidence="1 2">
    <name>pLPU83d</name>
</geneLocation>
<dbReference type="PATRIC" id="fig|348824.6.peg.7243"/>
<protein>
    <submittedName>
        <fullName evidence="1">Uncharacterized protein</fullName>
    </submittedName>
</protein>
<accession>W6S9T7</accession>
<dbReference type="RefSeq" id="WP_024317186.1">
    <property type="nucleotide sequence ID" value="NZ_ATTO01000048.1"/>
</dbReference>
<dbReference type="KEGG" id="rhl:LPU83_pLPU83d_1506"/>
<proteinExistence type="predicted"/>